<dbReference type="EMBL" id="JAUEPO010000002">
    <property type="protein sequence ID" value="KAK3333009.1"/>
    <property type="molecule type" value="Genomic_DNA"/>
</dbReference>
<reference evidence="3" key="2">
    <citation type="submission" date="2023-06" db="EMBL/GenBank/DDBJ databases">
        <authorList>
            <consortium name="Lawrence Berkeley National Laboratory"/>
            <person name="Haridas S."/>
            <person name="Hensen N."/>
            <person name="Bonometti L."/>
            <person name="Westerberg I."/>
            <person name="Brannstrom I.O."/>
            <person name="Guillou S."/>
            <person name="Cros-Aarteil S."/>
            <person name="Calhoun S."/>
            <person name="Kuo A."/>
            <person name="Mondo S."/>
            <person name="Pangilinan J."/>
            <person name="Riley R."/>
            <person name="Labutti K."/>
            <person name="Andreopoulos B."/>
            <person name="Lipzen A."/>
            <person name="Chen C."/>
            <person name="Yanf M."/>
            <person name="Daum C."/>
            <person name="Ng V."/>
            <person name="Clum A."/>
            <person name="Steindorff A."/>
            <person name="Ohm R."/>
            <person name="Martin F."/>
            <person name="Silar P."/>
            <person name="Natvig D."/>
            <person name="Lalanne C."/>
            <person name="Gautier V."/>
            <person name="Ament-Velasquez S.L."/>
            <person name="Kruys A."/>
            <person name="Hutchinson M.I."/>
            <person name="Powell A.J."/>
            <person name="Barry K."/>
            <person name="Miller A.N."/>
            <person name="Grigoriev I.V."/>
            <person name="Debuchy R."/>
            <person name="Gladieux P."/>
            <person name="Thoren M.H."/>
            <person name="Johannesson H."/>
        </authorList>
    </citation>
    <scope>NUCLEOTIDE SEQUENCE</scope>
    <source>
        <strain evidence="3">SMH4131-1</strain>
    </source>
</reference>
<feature type="domain" description="DUF4185" evidence="2">
    <location>
        <begin position="239"/>
        <end position="385"/>
    </location>
</feature>
<dbReference type="Proteomes" id="UP001286456">
    <property type="component" value="Unassembled WGS sequence"/>
</dbReference>
<dbReference type="AlphaFoldDB" id="A0AAE0IXF5"/>
<evidence type="ECO:0000259" key="2">
    <source>
        <dbReference type="Pfam" id="PF13810"/>
    </source>
</evidence>
<gene>
    <name evidence="3" type="ORF">B0T19DRAFT_416937</name>
</gene>
<evidence type="ECO:0000256" key="1">
    <source>
        <dbReference type="SAM" id="MobiDB-lite"/>
    </source>
</evidence>
<protein>
    <recommendedName>
        <fullName evidence="2">DUF4185 domain-containing protein</fullName>
    </recommendedName>
</protein>
<comment type="caution">
    <text evidence="3">The sequence shown here is derived from an EMBL/GenBank/DDBJ whole genome shotgun (WGS) entry which is preliminary data.</text>
</comment>
<accession>A0AAE0IXF5</accession>
<proteinExistence type="predicted"/>
<name>A0AAE0IXF5_9PEZI</name>
<evidence type="ECO:0000313" key="4">
    <source>
        <dbReference type="Proteomes" id="UP001286456"/>
    </source>
</evidence>
<keyword evidence="4" id="KW-1185">Reference proteome</keyword>
<organism evidence="3 4">
    <name type="scientific">Cercophora scortea</name>
    <dbReference type="NCBI Taxonomy" id="314031"/>
    <lineage>
        <taxon>Eukaryota</taxon>
        <taxon>Fungi</taxon>
        <taxon>Dikarya</taxon>
        <taxon>Ascomycota</taxon>
        <taxon>Pezizomycotina</taxon>
        <taxon>Sordariomycetes</taxon>
        <taxon>Sordariomycetidae</taxon>
        <taxon>Sordariales</taxon>
        <taxon>Lasiosphaeriaceae</taxon>
        <taxon>Cercophora</taxon>
    </lineage>
</organism>
<feature type="region of interest" description="Disordered" evidence="1">
    <location>
        <begin position="9"/>
        <end position="46"/>
    </location>
</feature>
<dbReference type="Pfam" id="PF13810">
    <property type="entry name" value="DUF4185"/>
    <property type="match status" value="1"/>
</dbReference>
<reference evidence="3" key="1">
    <citation type="journal article" date="2023" name="Mol. Phylogenet. Evol.">
        <title>Genome-scale phylogeny and comparative genomics of the fungal order Sordariales.</title>
        <authorList>
            <person name="Hensen N."/>
            <person name="Bonometti L."/>
            <person name="Westerberg I."/>
            <person name="Brannstrom I.O."/>
            <person name="Guillou S."/>
            <person name="Cros-Aarteil S."/>
            <person name="Calhoun S."/>
            <person name="Haridas S."/>
            <person name="Kuo A."/>
            <person name="Mondo S."/>
            <person name="Pangilinan J."/>
            <person name="Riley R."/>
            <person name="LaButti K."/>
            <person name="Andreopoulos B."/>
            <person name="Lipzen A."/>
            <person name="Chen C."/>
            <person name="Yan M."/>
            <person name="Daum C."/>
            <person name="Ng V."/>
            <person name="Clum A."/>
            <person name="Steindorff A."/>
            <person name="Ohm R.A."/>
            <person name="Martin F."/>
            <person name="Silar P."/>
            <person name="Natvig D.O."/>
            <person name="Lalanne C."/>
            <person name="Gautier V."/>
            <person name="Ament-Velasquez S.L."/>
            <person name="Kruys A."/>
            <person name="Hutchinson M.I."/>
            <person name="Powell A.J."/>
            <person name="Barry K."/>
            <person name="Miller A.N."/>
            <person name="Grigoriev I.V."/>
            <person name="Debuchy R."/>
            <person name="Gladieux P."/>
            <person name="Hiltunen Thoren M."/>
            <person name="Johannesson H."/>
        </authorList>
    </citation>
    <scope>NUCLEOTIDE SEQUENCE</scope>
    <source>
        <strain evidence="3">SMH4131-1</strain>
    </source>
</reference>
<feature type="compositionally biased region" description="Polar residues" evidence="1">
    <location>
        <begin position="15"/>
        <end position="30"/>
    </location>
</feature>
<sequence length="395" mass="43231">MRPLSRFVKKALKKSGSNQQIAPKTDNMSETHGGGQGVRPGPSPGQCTMDNTQTQGTNVISIASVQRLGFQVANNSCSHRDLGFTGKLAGKWYAVFGDTLWCDTGVTDMAADTPGFHGMVRDAVSLMTDDPLTVVDLNLNNDTPVPHQLQFIPFNPAWGETNQYGFGGTSLCETDAVTATGAVYYLVNANHTLVGAGVAQVCVINGTPTVTQRLGARGYWWDASRTARYGDICAYRDERSEYIYIWGGPPTYITDWLNSSYVYLARVRAADAFDLSQYQYYWGYQRGWSSRVLDEFTTETAVLWGTGQGQVAWNAYYGCYVLVHLGIGGGTVFLRTATALEGPWTPDVQVYTATPIDGGLVYAGVQHPYLDPTGRTLVISFTNNNHIEVIKVIFN</sequence>
<evidence type="ECO:0000313" key="3">
    <source>
        <dbReference type="EMBL" id="KAK3333009.1"/>
    </source>
</evidence>
<dbReference type="InterPro" id="IPR025442">
    <property type="entry name" value="DUF4185"/>
</dbReference>